<accession>A0A4V3NZA8</accession>
<dbReference type="RefSeq" id="WP_135872014.1">
    <property type="nucleotide sequence ID" value="NZ_SRSC01000004.1"/>
</dbReference>
<reference evidence="2 3" key="1">
    <citation type="submission" date="2019-04" db="EMBL/GenBank/DDBJ databases">
        <title>Geobacter oryzae sp. nov., ferric-reducing bacteria isolated from paddy soil.</title>
        <authorList>
            <person name="Xu Z."/>
            <person name="Masuda Y."/>
            <person name="Itoh H."/>
            <person name="Senoo K."/>
        </authorList>
    </citation>
    <scope>NUCLEOTIDE SEQUENCE [LARGE SCALE GENOMIC DNA]</scope>
    <source>
        <strain evidence="2 3">Red111</strain>
    </source>
</reference>
<protein>
    <recommendedName>
        <fullName evidence="4">DUF4870 domain-containing protein</fullName>
    </recommendedName>
</protein>
<evidence type="ECO:0000256" key="1">
    <source>
        <dbReference type="SAM" id="Phobius"/>
    </source>
</evidence>
<evidence type="ECO:0000313" key="3">
    <source>
        <dbReference type="Proteomes" id="UP000306416"/>
    </source>
</evidence>
<dbReference type="Proteomes" id="UP000306416">
    <property type="component" value="Unassembled WGS sequence"/>
</dbReference>
<dbReference type="AlphaFoldDB" id="A0A4V3NZA8"/>
<evidence type="ECO:0008006" key="4">
    <source>
        <dbReference type="Google" id="ProtNLM"/>
    </source>
</evidence>
<keyword evidence="3" id="KW-1185">Reference proteome</keyword>
<comment type="caution">
    <text evidence="2">The sequence shown here is derived from an EMBL/GenBank/DDBJ whole genome shotgun (WGS) entry which is preliminary data.</text>
</comment>
<feature type="transmembrane region" description="Helical" evidence="1">
    <location>
        <begin position="80"/>
        <end position="105"/>
    </location>
</feature>
<sequence>MEGMVLGIDAEEGVIRTADGTRYRFRSSDWKSPRAPQPRDRVDFVVDGEYAREIYLMGYGMGDVSEAFSKVQTSEKTMPAVVYGCYIGALLWGVTMIVGVALAYVYRGSESPALTRTHFDYQISIFWKSLIGYLFGILFLFFGVGMVILALTYLWVIIKSVKGWRLLNQGEPMPSRT</sequence>
<evidence type="ECO:0000313" key="2">
    <source>
        <dbReference type="EMBL" id="TGU70732.1"/>
    </source>
</evidence>
<gene>
    <name evidence="2" type="ORF">E4633_17190</name>
</gene>
<dbReference type="EMBL" id="SRSC01000004">
    <property type="protein sequence ID" value="TGU70732.1"/>
    <property type="molecule type" value="Genomic_DNA"/>
</dbReference>
<name>A0A4V3NZA8_9BACT</name>
<keyword evidence="1" id="KW-0812">Transmembrane</keyword>
<keyword evidence="1" id="KW-1133">Transmembrane helix</keyword>
<feature type="transmembrane region" description="Helical" evidence="1">
    <location>
        <begin position="125"/>
        <end position="158"/>
    </location>
</feature>
<organism evidence="2 3">
    <name type="scientific">Geomonas terrae</name>
    <dbReference type="NCBI Taxonomy" id="2562681"/>
    <lineage>
        <taxon>Bacteria</taxon>
        <taxon>Pseudomonadati</taxon>
        <taxon>Thermodesulfobacteriota</taxon>
        <taxon>Desulfuromonadia</taxon>
        <taxon>Geobacterales</taxon>
        <taxon>Geobacteraceae</taxon>
        <taxon>Geomonas</taxon>
    </lineage>
</organism>
<keyword evidence="1" id="KW-0472">Membrane</keyword>
<proteinExistence type="predicted"/>